<feature type="domain" description="Peptidase M28" evidence="1">
    <location>
        <begin position="236"/>
        <end position="421"/>
    </location>
</feature>
<organism evidence="2 3">
    <name type="scientific">Alitiscatomonas aceti</name>
    <dbReference type="NCBI Taxonomy" id="2981724"/>
    <lineage>
        <taxon>Bacteria</taxon>
        <taxon>Bacillati</taxon>
        <taxon>Bacillota</taxon>
        <taxon>Clostridia</taxon>
        <taxon>Lachnospirales</taxon>
        <taxon>Lachnospiraceae</taxon>
        <taxon>Alitiscatomonas</taxon>
    </lineage>
</organism>
<dbReference type="Gene3D" id="3.40.630.10">
    <property type="entry name" value="Zn peptidases"/>
    <property type="match status" value="1"/>
</dbReference>
<dbReference type="PANTHER" id="PTHR10404:SF46">
    <property type="entry name" value="VACUOLAR PROTEIN SORTING-ASSOCIATED PROTEIN 70"/>
    <property type="match status" value="1"/>
</dbReference>
<accession>A0ABT2UUT5</accession>
<comment type="caution">
    <text evidence="2">The sequence shown here is derived from an EMBL/GenBank/DDBJ whole genome shotgun (WGS) entry which is preliminary data.</text>
</comment>
<dbReference type="EMBL" id="JAOQJF010000001">
    <property type="protein sequence ID" value="MCU6798424.1"/>
    <property type="molecule type" value="Genomic_DNA"/>
</dbReference>
<dbReference type="RefSeq" id="WP_158358364.1">
    <property type="nucleotide sequence ID" value="NZ_JAOQJF010000001.1"/>
</dbReference>
<dbReference type="InterPro" id="IPR039373">
    <property type="entry name" value="Peptidase_M28B"/>
</dbReference>
<dbReference type="InterPro" id="IPR007484">
    <property type="entry name" value="Peptidase_M28"/>
</dbReference>
<evidence type="ECO:0000313" key="2">
    <source>
        <dbReference type="EMBL" id="MCU6798424.1"/>
    </source>
</evidence>
<dbReference type="Proteomes" id="UP001652395">
    <property type="component" value="Unassembled WGS sequence"/>
</dbReference>
<name>A0ABT2UUT5_9FIRM</name>
<dbReference type="SUPFAM" id="SSF53187">
    <property type="entry name" value="Zn-dependent exopeptidases"/>
    <property type="match status" value="1"/>
</dbReference>
<protein>
    <submittedName>
        <fullName evidence="2">M28 family peptidase</fullName>
    </submittedName>
</protein>
<gene>
    <name evidence="2" type="ORF">OCV69_00450</name>
</gene>
<dbReference type="Pfam" id="PF04389">
    <property type="entry name" value="Peptidase_M28"/>
    <property type="match status" value="1"/>
</dbReference>
<evidence type="ECO:0000313" key="3">
    <source>
        <dbReference type="Proteomes" id="UP001652395"/>
    </source>
</evidence>
<sequence>MKKIKDKKRILYEKTEFSEAVSGALDKSRIMKDVEMFCRLDRYTGSRDGEEAAERIAERMEELGIPVEREKYQVYRSLPGAASLRVQGDSIEAAVPLTPYVYSGTAKDLEAELVFDRTSAAGGCSQREQRARMAGFSGKLVLTYENSFSFACEAKRAGALGVLTIWHADLAHHGTLGGVWGTPEPEDLVWHYPGIPFAEIGKSAGEELQKRLESGPLTVRLSIEMCQGIVSSTMPVARIQGRSEKFVLVSGHYDSWYEGATDNGVANAAMMELARVFQENRERLERSVVFAWWSGHSDGRYAGSAWYYDHHWEELKENCVAHINMDICGCKGSDVVGFQTSMLEGADFDREFLRGFNEGEPDPPVSMTRFADQTFWGADIPFAIMPKFIKKDHEMFYWWHTREDTFDKVDPEVALRDTRVIGELAAFFANCGKLPADMSGFVDFMESRLRAIEERLGGDFDLSPVWPVLGRLREAVMDLEASMEGQENTDDAILETAGELARITYTASSPYHQDPAVKAPVFSGLAMAEGLTRENTEEEYYLAVQTRFVRQRNRLTGQMKQVLEICRRWTARWENQEGNM</sequence>
<dbReference type="Gene3D" id="3.50.30.30">
    <property type="match status" value="1"/>
</dbReference>
<proteinExistence type="predicted"/>
<reference evidence="2 3" key="1">
    <citation type="journal article" date="2021" name="ISME Commun">
        <title>Automated analysis of genomic sequences facilitates high-throughput and comprehensive description of bacteria.</title>
        <authorList>
            <person name="Hitch T.C.A."/>
        </authorList>
    </citation>
    <scope>NUCLEOTIDE SEQUENCE [LARGE SCALE GENOMIC DNA]</scope>
    <source>
        <strain evidence="3">f_CCE</strain>
    </source>
</reference>
<evidence type="ECO:0000259" key="1">
    <source>
        <dbReference type="Pfam" id="PF04389"/>
    </source>
</evidence>
<keyword evidence="3" id="KW-1185">Reference proteome</keyword>
<dbReference type="PANTHER" id="PTHR10404">
    <property type="entry name" value="N-ACETYLATED-ALPHA-LINKED ACIDIC DIPEPTIDASE"/>
    <property type="match status" value="1"/>
</dbReference>